<feature type="transmembrane region" description="Helical" evidence="1">
    <location>
        <begin position="274"/>
        <end position="294"/>
    </location>
</feature>
<dbReference type="PROSITE" id="PS50885">
    <property type="entry name" value="HAMP"/>
    <property type="match status" value="1"/>
</dbReference>
<keyword evidence="6" id="KW-1185">Reference proteome</keyword>
<dbReference type="Pfam" id="PF00563">
    <property type="entry name" value="EAL"/>
    <property type="match status" value="1"/>
</dbReference>
<evidence type="ECO:0000259" key="4">
    <source>
        <dbReference type="PROSITE" id="PS50887"/>
    </source>
</evidence>
<reference evidence="5" key="2">
    <citation type="submission" date="2020-09" db="EMBL/GenBank/DDBJ databases">
        <authorList>
            <person name="Sun Q."/>
            <person name="Kim S."/>
        </authorList>
    </citation>
    <scope>NUCLEOTIDE SEQUENCE</scope>
    <source>
        <strain evidence="5">KCTC 22164</strain>
    </source>
</reference>
<dbReference type="CDD" id="cd01948">
    <property type="entry name" value="EAL"/>
    <property type="match status" value="1"/>
</dbReference>
<dbReference type="EMBL" id="BMXP01000005">
    <property type="protein sequence ID" value="GGW87632.1"/>
    <property type="molecule type" value="Genomic_DNA"/>
</dbReference>
<dbReference type="GO" id="GO:0016020">
    <property type="term" value="C:membrane"/>
    <property type="evidence" value="ECO:0007669"/>
    <property type="project" value="InterPro"/>
</dbReference>
<dbReference type="SMART" id="SM00267">
    <property type="entry name" value="GGDEF"/>
    <property type="match status" value="1"/>
</dbReference>
<dbReference type="SMART" id="SM00304">
    <property type="entry name" value="HAMP"/>
    <property type="match status" value="1"/>
</dbReference>
<sequence length="779" mass="87201">MPMQISLRHSLFRLLLGGIVITAMLILFAVWNGTNDLIQKNVERELLISRGILQRVITDRYDGLGTASSAISNTFEFRQQVGLRSIPDLNSTLESFARRLDAQQLLVMDLQHKIITSLPERLAQGQVTPFKALNRKIDYDTVVGDFIVLDNTLYYMVVTPVKAPRTIAYLGVGFQFSRAFLSNLSDVVGAEIIVHLNEAQGEQRILSASVDSQRASALLAESGQEPSWFDITLDTEGHYLTRSFSLPELGELPVEFSLALDVGPQFRSFTNLQLTIIFIALVAMLVALAVAMLLSKRVSGPVASLVEAVNNIANGDYEQPLKPKGRLSEIADLAKAFTSMQQRIRSREERIRYQAQHDMLTGLYNRDYVDQRLEARLGAGETLQIVGINISGFRTINDLYGYSNGDTCLKIVAERLLRWPGMAARLSGGEVLFVPDQALTELQLETLRYILEQPVETNALSIPVRVTISVINCPESGHSAQEIFRKINIVADENERSGKWLVWYHEEMEQHYLRRLTIITELKKALMSEHTELSMVYQPKINLETSQICSVEALIRWNNKALGFVPPDEFIGIAEQAGLIELVTSWVIERTLIDLASFREAGYSFTVAMNLSTQDIQHPELLGRLNSVIRREGLLPEDLELEITESDLVEDAATATDNLTKLSNLGYRFAIDDFGTGYSSLAYLKTLPVNTIKIDKSFVLNLATDRSDQQIVRTVLNLAKVFGLEVVAEGVEDETSLNVLKKWGCNIAQGYFISKPVTTEGLFEWLANSPYSIKNKEDL</sequence>
<evidence type="ECO:0000313" key="6">
    <source>
        <dbReference type="Proteomes" id="UP000631300"/>
    </source>
</evidence>
<comment type="caution">
    <text evidence="5">The sequence shown here is derived from an EMBL/GenBank/DDBJ whole genome shotgun (WGS) entry which is preliminary data.</text>
</comment>
<reference evidence="5" key="1">
    <citation type="journal article" date="2014" name="Int. J. Syst. Evol. Microbiol.">
        <title>Complete genome sequence of Corynebacterium casei LMG S-19264T (=DSM 44701T), isolated from a smear-ripened cheese.</title>
        <authorList>
            <consortium name="US DOE Joint Genome Institute (JGI-PGF)"/>
            <person name="Walter F."/>
            <person name="Albersmeier A."/>
            <person name="Kalinowski J."/>
            <person name="Ruckert C."/>
        </authorList>
    </citation>
    <scope>NUCLEOTIDE SEQUENCE</scope>
    <source>
        <strain evidence="5">KCTC 22164</strain>
    </source>
</reference>
<dbReference type="CDD" id="cd06225">
    <property type="entry name" value="HAMP"/>
    <property type="match status" value="1"/>
</dbReference>
<feature type="domain" description="HAMP" evidence="3">
    <location>
        <begin position="296"/>
        <end position="349"/>
    </location>
</feature>
<dbReference type="PROSITE" id="PS50887">
    <property type="entry name" value="GGDEF"/>
    <property type="match status" value="1"/>
</dbReference>
<dbReference type="Pfam" id="PF00990">
    <property type="entry name" value="GGDEF"/>
    <property type="match status" value="1"/>
</dbReference>
<gene>
    <name evidence="5" type="ORF">GCM10007391_21680</name>
</gene>
<organism evidence="5 6">
    <name type="scientific">Alteromonas halophila</name>
    <dbReference type="NCBI Taxonomy" id="516698"/>
    <lineage>
        <taxon>Bacteria</taxon>
        <taxon>Pseudomonadati</taxon>
        <taxon>Pseudomonadota</taxon>
        <taxon>Gammaproteobacteria</taxon>
        <taxon>Alteromonadales</taxon>
        <taxon>Alteromonadaceae</taxon>
        <taxon>Alteromonas/Salinimonas group</taxon>
        <taxon>Alteromonas</taxon>
    </lineage>
</organism>
<feature type="transmembrane region" description="Helical" evidence="1">
    <location>
        <begin position="12"/>
        <end position="31"/>
    </location>
</feature>
<protein>
    <submittedName>
        <fullName evidence="5">Phosphodiesterase</fullName>
    </submittedName>
</protein>
<dbReference type="AlphaFoldDB" id="A0A918JL27"/>
<keyword evidence="1" id="KW-0812">Transmembrane</keyword>
<dbReference type="InterPro" id="IPR029150">
    <property type="entry name" value="dCache_3"/>
</dbReference>
<dbReference type="Gene3D" id="6.10.340.10">
    <property type="match status" value="1"/>
</dbReference>
<dbReference type="Pfam" id="PF14827">
    <property type="entry name" value="dCache_3"/>
    <property type="match status" value="1"/>
</dbReference>
<dbReference type="InterPro" id="IPR043128">
    <property type="entry name" value="Rev_trsase/Diguanyl_cyclase"/>
</dbReference>
<dbReference type="Gene3D" id="3.30.70.270">
    <property type="match status" value="1"/>
</dbReference>
<evidence type="ECO:0000313" key="5">
    <source>
        <dbReference type="EMBL" id="GGW87632.1"/>
    </source>
</evidence>
<dbReference type="SUPFAM" id="SSF158472">
    <property type="entry name" value="HAMP domain-like"/>
    <property type="match status" value="1"/>
</dbReference>
<dbReference type="InterPro" id="IPR001633">
    <property type="entry name" value="EAL_dom"/>
</dbReference>
<dbReference type="InterPro" id="IPR050706">
    <property type="entry name" value="Cyclic-di-GMP_PDE-like"/>
</dbReference>
<dbReference type="GO" id="GO:0071111">
    <property type="term" value="F:cyclic-guanylate-specific phosphodiesterase activity"/>
    <property type="evidence" value="ECO:0007669"/>
    <property type="project" value="InterPro"/>
</dbReference>
<dbReference type="InterPro" id="IPR003660">
    <property type="entry name" value="HAMP_dom"/>
</dbReference>
<name>A0A918JL27_9ALTE</name>
<dbReference type="GO" id="GO:0007165">
    <property type="term" value="P:signal transduction"/>
    <property type="evidence" value="ECO:0007669"/>
    <property type="project" value="InterPro"/>
</dbReference>
<dbReference type="InterPro" id="IPR029787">
    <property type="entry name" value="Nucleotide_cyclase"/>
</dbReference>
<dbReference type="SUPFAM" id="SSF55073">
    <property type="entry name" value="Nucleotide cyclase"/>
    <property type="match status" value="1"/>
</dbReference>
<dbReference type="PROSITE" id="PS50883">
    <property type="entry name" value="EAL"/>
    <property type="match status" value="1"/>
</dbReference>
<keyword evidence="1" id="KW-1133">Transmembrane helix</keyword>
<evidence type="ECO:0000259" key="3">
    <source>
        <dbReference type="PROSITE" id="PS50885"/>
    </source>
</evidence>
<accession>A0A918JL27</accession>
<dbReference type="SMART" id="SM00052">
    <property type="entry name" value="EAL"/>
    <property type="match status" value="1"/>
</dbReference>
<dbReference type="Pfam" id="PF00672">
    <property type="entry name" value="HAMP"/>
    <property type="match status" value="1"/>
</dbReference>
<evidence type="ECO:0000256" key="1">
    <source>
        <dbReference type="SAM" id="Phobius"/>
    </source>
</evidence>
<dbReference type="Proteomes" id="UP000631300">
    <property type="component" value="Unassembled WGS sequence"/>
</dbReference>
<dbReference type="SUPFAM" id="SSF141868">
    <property type="entry name" value="EAL domain-like"/>
    <property type="match status" value="1"/>
</dbReference>
<dbReference type="Gene3D" id="3.20.20.450">
    <property type="entry name" value="EAL domain"/>
    <property type="match status" value="1"/>
</dbReference>
<dbReference type="NCBIfam" id="TIGR00254">
    <property type="entry name" value="GGDEF"/>
    <property type="match status" value="1"/>
</dbReference>
<dbReference type="InterPro" id="IPR035919">
    <property type="entry name" value="EAL_sf"/>
</dbReference>
<dbReference type="PANTHER" id="PTHR33121:SF71">
    <property type="entry name" value="OXYGEN SENSOR PROTEIN DOSP"/>
    <property type="match status" value="1"/>
</dbReference>
<proteinExistence type="predicted"/>
<feature type="domain" description="EAL" evidence="2">
    <location>
        <begin position="515"/>
        <end position="770"/>
    </location>
</feature>
<evidence type="ECO:0000259" key="2">
    <source>
        <dbReference type="PROSITE" id="PS50883"/>
    </source>
</evidence>
<dbReference type="PANTHER" id="PTHR33121">
    <property type="entry name" value="CYCLIC DI-GMP PHOSPHODIESTERASE PDEF"/>
    <property type="match status" value="1"/>
</dbReference>
<keyword evidence="1" id="KW-0472">Membrane</keyword>
<dbReference type="CDD" id="cd01949">
    <property type="entry name" value="GGDEF"/>
    <property type="match status" value="1"/>
</dbReference>
<feature type="domain" description="GGDEF" evidence="4">
    <location>
        <begin position="381"/>
        <end position="507"/>
    </location>
</feature>
<dbReference type="InterPro" id="IPR000160">
    <property type="entry name" value="GGDEF_dom"/>
</dbReference>